<evidence type="ECO:0000256" key="1">
    <source>
        <dbReference type="ARBA" id="ARBA00009431"/>
    </source>
</evidence>
<keyword evidence="7" id="KW-1185">Reference proteome</keyword>
<gene>
    <name evidence="6" type="ORF">SBRCBS47491_006912</name>
</gene>
<evidence type="ECO:0000256" key="2">
    <source>
        <dbReference type="ARBA" id="ARBA00022645"/>
    </source>
</evidence>
<dbReference type="Proteomes" id="UP001642406">
    <property type="component" value="Unassembled WGS sequence"/>
</dbReference>
<evidence type="ECO:0000256" key="4">
    <source>
        <dbReference type="ARBA" id="ARBA00022801"/>
    </source>
</evidence>
<proteinExistence type="inferred from homology"/>
<keyword evidence="4" id="KW-0378">Hydrolase</keyword>
<evidence type="ECO:0000313" key="6">
    <source>
        <dbReference type="EMBL" id="CAK7228455.1"/>
    </source>
</evidence>
<evidence type="ECO:0000256" key="3">
    <source>
        <dbReference type="ARBA" id="ARBA00022670"/>
    </source>
</evidence>
<keyword evidence="3" id="KW-0645">Protease</keyword>
<dbReference type="SUPFAM" id="SSF53474">
    <property type="entry name" value="alpha/beta-Hydrolases"/>
    <property type="match status" value="1"/>
</dbReference>
<dbReference type="Pfam" id="PF00450">
    <property type="entry name" value="Peptidase_S10"/>
    <property type="match status" value="1"/>
</dbReference>
<comment type="similarity">
    <text evidence="1">Belongs to the peptidase S10 family.</text>
</comment>
<sequence length="101" mass="10946">MAPGAKSEFDRDDVKKAIHAPPNVTWTLCTTEDVFVGGRMNDTSLPDSFHAIPQVIDATQNVIIGYGALDYILLANGTLLTIQNMTWGGQMGFQSPPIEPI</sequence>
<keyword evidence="5" id="KW-0325">Glycoprotein</keyword>
<evidence type="ECO:0000313" key="7">
    <source>
        <dbReference type="Proteomes" id="UP001642406"/>
    </source>
</evidence>
<dbReference type="InterPro" id="IPR001563">
    <property type="entry name" value="Peptidase_S10"/>
</dbReference>
<dbReference type="InterPro" id="IPR029058">
    <property type="entry name" value="AB_hydrolase_fold"/>
</dbReference>
<evidence type="ECO:0000256" key="5">
    <source>
        <dbReference type="ARBA" id="ARBA00023180"/>
    </source>
</evidence>
<reference evidence="6 7" key="1">
    <citation type="submission" date="2024-01" db="EMBL/GenBank/DDBJ databases">
        <authorList>
            <person name="Allen C."/>
            <person name="Tagirdzhanova G."/>
        </authorList>
    </citation>
    <scope>NUCLEOTIDE SEQUENCE [LARGE SCALE GENOMIC DNA]</scope>
</reference>
<name>A0ABP0CBE4_9PEZI</name>
<evidence type="ECO:0008006" key="8">
    <source>
        <dbReference type="Google" id="ProtNLM"/>
    </source>
</evidence>
<dbReference type="Gene3D" id="3.40.50.1820">
    <property type="entry name" value="alpha/beta hydrolase"/>
    <property type="match status" value="1"/>
</dbReference>
<accession>A0ABP0CBE4</accession>
<comment type="caution">
    <text evidence="6">The sequence shown here is derived from an EMBL/GenBank/DDBJ whole genome shotgun (WGS) entry which is preliminary data.</text>
</comment>
<keyword evidence="2" id="KW-0121">Carboxypeptidase</keyword>
<organism evidence="6 7">
    <name type="scientific">Sporothrix bragantina</name>
    <dbReference type="NCBI Taxonomy" id="671064"/>
    <lineage>
        <taxon>Eukaryota</taxon>
        <taxon>Fungi</taxon>
        <taxon>Dikarya</taxon>
        <taxon>Ascomycota</taxon>
        <taxon>Pezizomycotina</taxon>
        <taxon>Sordariomycetes</taxon>
        <taxon>Sordariomycetidae</taxon>
        <taxon>Ophiostomatales</taxon>
        <taxon>Ophiostomataceae</taxon>
        <taxon>Sporothrix</taxon>
    </lineage>
</organism>
<protein>
    <recommendedName>
        <fullName evidence="8">Peptidase A1 domain-containing protein</fullName>
    </recommendedName>
</protein>
<dbReference type="EMBL" id="CAWUHC010000072">
    <property type="protein sequence ID" value="CAK7228455.1"/>
    <property type="molecule type" value="Genomic_DNA"/>
</dbReference>